<reference evidence="2" key="2">
    <citation type="submission" date="2015-01" db="EMBL/GenBank/DDBJ databases">
        <title>Evolutionary Origins and Diversification of the Mycorrhizal Mutualists.</title>
        <authorList>
            <consortium name="DOE Joint Genome Institute"/>
            <consortium name="Mycorrhizal Genomics Consortium"/>
            <person name="Kohler A."/>
            <person name="Kuo A."/>
            <person name="Nagy L.G."/>
            <person name="Floudas D."/>
            <person name="Copeland A."/>
            <person name="Barry K.W."/>
            <person name="Cichocki N."/>
            <person name="Veneault-Fourrey C."/>
            <person name="LaButti K."/>
            <person name="Lindquist E.A."/>
            <person name="Lipzen A."/>
            <person name="Lundell T."/>
            <person name="Morin E."/>
            <person name="Murat C."/>
            <person name="Riley R."/>
            <person name="Ohm R."/>
            <person name="Sun H."/>
            <person name="Tunlid A."/>
            <person name="Henrissat B."/>
            <person name="Grigoriev I.V."/>
            <person name="Hibbett D.S."/>
            <person name="Martin F."/>
        </authorList>
    </citation>
    <scope>NUCLEOTIDE SEQUENCE [LARGE SCALE GENOMIC DNA]</scope>
    <source>
        <strain evidence="2">LaAM-08-1</strain>
    </source>
</reference>
<dbReference type="Proteomes" id="UP000054477">
    <property type="component" value="Unassembled WGS sequence"/>
</dbReference>
<name>A0A0C9Y1N6_9AGAR</name>
<evidence type="ECO:0000313" key="1">
    <source>
        <dbReference type="EMBL" id="KIK03942.1"/>
    </source>
</evidence>
<accession>A0A0C9Y1N6</accession>
<dbReference type="EMBL" id="KN838574">
    <property type="protein sequence ID" value="KIK03942.1"/>
    <property type="molecule type" value="Genomic_DNA"/>
</dbReference>
<dbReference type="AlphaFoldDB" id="A0A0C9Y1N6"/>
<keyword evidence="2" id="KW-1185">Reference proteome</keyword>
<proteinExistence type="predicted"/>
<organism evidence="1 2">
    <name type="scientific">Laccaria amethystina LaAM-08-1</name>
    <dbReference type="NCBI Taxonomy" id="1095629"/>
    <lineage>
        <taxon>Eukaryota</taxon>
        <taxon>Fungi</taxon>
        <taxon>Dikarya</taxon>
        <taxon>Basidiomycota</taxon>
        <taxon>Agaricomycotina</taxon>
        <taxon>Agaricomycetes</taxon>
        <taxon>Agaricomycetidae</taxon>
        <taxon>Agaricales</taxon>
        <taxon>Agaricineae</taxon>
        <taxon>Hydnangiaceae</taxon>
        <taxon>Laccaria</taxon>
    </lineage>
</organism>
<evidence type="ECO:0000313" key="2">
    <source>
        <dbReference type="Proteomes" id="UP000054477"/>
    </source>
</evidence>
<reference evidence="1 2" key="1">
    <citation type="submission" date="2014-04" db="EMBL/GenBank/DDBJ databases">
        <authorList>
            <consortium name="DOE Joint Genome Institute"/>
            <person name="Kuo A."/>
            <person name="Kohler A."/>
            <person name="Nagy L.G."/>
            <person name="Floudas D."/>
            <person name="Copeland A."/>
            <person name="Barry K.W."/>
            <person name="Cichocki N."/>
            <person name="Veneault-Fourrey C."/>
            <person name="LaButti K."/>
            <person name="Lindquist E.A."/>
            <person name="Lipzen A."/>
            <person name="Lundell T."/>
            <person name="Morin E."/>
            <person name="Murat C."/>
            <person name="Sun H."/>
            <person name="Tunlid A."/>
            <person name="Henrissat B."/>
            <person name="Grigoriev I.V."/>
            <person name="Hibbett D.S."/>
            <person name="Martin F."/>
            <person name="Nordberg H.P."/>
            <person name="Cantor M.N."/>
            <person name="Hua S.X."/>
        </authorList>
    </citation>
    <scope>NUCLEOTIDE SEQUENCE [LARGE SCALE GENOMIC DNA]</scope>
    <source>
        <strain evidence="1 2">LaAM-08-1</strain>
    </source>
</reference>
<gene>
    <name evidence="1" type="ORF">K443DRAFT_441115</name>
</gene>
<sequence length="89" mass="10023">MNGCRRGFLFDPGPGRWETNSNQSKTILLDYGVPGYESHTKASDPPLTFQTWWCKLQLKAHPHPLLRRALVLHTKGCRGGFLFDPGSGR</sequence>
<protein>
    <submittedName>
        <fullName evidence="1">Uncharacterized protein</fullName>
    </submittedName>
</protein>
<dbReference type="HOGENOM" id="CLU_2455088_0_0_1"/>